<feature type="transmembrane region" description="Helical" evidence="1">
    <location>
        <begin position="6"/>
        <end position="28"/>
    </location>
</feature>
<keyword evidence="3" id="KW-1185">Reference proteome</keyword>
<evidence type="ECO:0000313" key="2">
    <source>
        <dbReference type="EMBL" id="MDQ0271676.1"/>
    </source>
</evidence>
<evidence type="ECO:0000313" key="3">
    <source>
        <dbReference type="Proteomes" id="UP001238088"/>
    </source>
</evidence>
<keyword evidence="1" id="KW-0812">Transmembrane</keyword>
<comment type="caution">
    <text evidence="2">The sequence shown here is derived from an EMBL/GenBank/DDBJ whole genome shotgun (WGS) entry which is preliminary data.</text>
</comment>
<keyword evidence="1" id="KW-0472">Membrane</keyword>
<accession>A0ABU0AK77</accession>
<gene>
    <name evidence="2" type="ORF">J2S17_003564</name>
</gene>
<organism evidence="2 3">
    <name type="scientific">Cytobacillus purgationiresistens</name>
    <dbReference type="NCBI Taxonomy" id="863449"/>
    <lineage>
        <taxon>Bacteria</taxon>
        <taxon>Bacillati</taxon>
        <taxon>Bacillota</taxon>
        <taxon>Bacilli</taxon>
        <taxon>Bacillales</taxon>
        <taxon>Bacillaceae</taxon>
        <taxon>Cytobacillus</taxon>
    </lineage>
</organism>
<name>A0ABU0AK77_9BACI</name>
<dbReference type="EMBL" id="JAUSUB010000016">
    <property type="protein sequence ID" value="MDQ0271676.1"/>
    <property type="molecule type" value="Genomic_DNA"/>
</dbReference>
<proteinExistence type="predicted"/>
<evidence type="ECO:0000256" key="1">
    <source>
        <dbReference type="SAM" id="Phobius"/>
    </source>
</evidence>
<protein>
    <submittedName>
        <fullName evidence="2">Uncharacterized protein</fullName>
    </submittedName>
</protein>
<dbReference type="Proteomes" id="UP001238088">
    <property type="component" value="Unassembled WGS sequence"/>
</dbReference>
<reference evidence="2 3" key="1">
    <citation type="submission" date="2023-07" db="EMBL/GenBank/DDBJ databases">
        <title>Genomic Encyclopedia of Type Strains, Phase IV (KMG-IV): sequencing the most valuable type-strain genomes for metagenomic binning, comparative biology and taxonomic classification.</title>
        <authorList>
            <person name="Goeker M."/>
        </authorList>
    </citation>
    <scope>NUCLEOTIDE SEQUENCE [LARGE SCALE GENOMIC DNA]</scope>
    <source>
        <strain evidence="2 3">DSM 23494</strain>
    </source>
</reference>
<keyword evidence="1" id="KW-1133">Transmembrane helix</keyword>
<sequence>MSYKILISVLAVINAIIVIGVLLGELTVY</sequence>